<organism evidence="1 2">
    <name type="scientific">Tamaricihabitans halophyticus</name>
    <dbReference type="NCBI Taxonomy" id="1262583"/>
    <lineage>
        <taxon>Bacteria</taxon>
        <taxon>Bacillati</taxon>
        <taxon>Actinomycetota</taxon>
        <taxon>Actinomycetes</taxon>
        <taxon>Pseudonocardiales</taxon>
        <taxon>Pseudonocardiaceae</taxon>
        <taxon>Tamaricihabitans</taxon>
    </lineage>
</organism>
<dbReference type="OrthoDB" id="9808360at2"/>
<dbReference type="AlphaFoldDB" id="A0A4R2QVH4"/>
<dbReference type="PANTHER" id="PTHR33221">
    <property type="entry name" value="WINGED HELIX-TURN-HELIX TRANSCRIPTIONAL REGULATOR, RRF2 FAMILY"/>
    <property type="match status" value="1"/>
</dbReference>
<dbReference type="InterPro" id="IPR036388">
    <property type="entry name" value="WH-like_DNA-bd_sf"/>
</dbReference>
<dbReference type="InterPro" id="IPR030489">
    <property type="entry name" value="TR_Rrf2-type_CS"/>
</dbReference>
<dbReference type="InterPro" id="IPR036390">
    <property type="entry name" value="WH_DNA-bd_sf"/>
</dbReference>
<evidence type="ECO:0000313" key="2">
    <source>
        <dbReference type="Proteomes" id="UP000294911"/>
    </source>
</evidence>
<sequence>MRMSEGVEWAMHTCLNLAWVGADQAVPAARLAAFFELPAAYLNKQLQALVRAGIVRSVSGPRGGFRLARAPDEITPMDIVAAIEGTEEAFRCTQIVARSPRGDPTVDYRKGCAVARTMRKADLAWRAELAARSLADIQADVERHTPTIGQDIRGWFAA</sequence>
<accession>A0A4R2QVH4</accession>
<keyword evidence="2" id="KW-1185">Reference proteome</keyword>
<dbReference type="Pfam" id="PF02082">
    <property type="entry name" value="Rrf2"/>
    <property type="match status" value="1"/>
</dbReference>
<evidence type="ECO:0000313" key="1">
    <source>
        <dbReference type="EMBL" id="TCP54053.1"/>
    </source>
</evidence>
<dbReference type="Proteomes" id="UP000294911">
    <property type="component" value="Unassembled WGS sequence"/>
</dbReference>
<dbReference type="PANTHER" id="PTHR33221:SF13">
    <property type="entry name" value="TRANSCRIPTIONAL REGULATOR-RELATED"/>
    <property type="match status" value="1"/>
</dbReference>
<dbReference type="PROSITE" id="PS51197">
    <property type="entry name" value="HTH_RRF2_2"/>
    <property type="match status" value="1"/>
</dbReference>
<reference evidence="1 2" key="1">
    <citation type="submission" date="2019-03" db="EMBL/GenBank/DDBJ databases">
        <title>Genomic Encyclopedia of Type Strains, Phase IV (KMG-IV): sequencing the most valuable type-strain genomes for metagenomic binning, comparative biology and taxonomic classification.</title>
        <authorList>
            <person name="Goeker M."/>
        </authorList>
    </citation>
    <scope>NUCLEOTIDE SEQUENCE [LARGE SCALE GENOMIC DNA]</scope>
    <source>
        <strain evidence="1 2">DSM 45765</strain>
    </source>
</reference>
<dbReference type="Gene3D" id="1.10.10.10">
    <property type="entry name" value="Winged helix-like DNA-binding domain superfamily/Winged helix DNA-binding domain"/>
    <property type="match status" value="1"/>
</dbReference>
<dbReference type="InterPro" id="IPR000944">
    <property type="entry name" value="Tscrpt_reg_Rrf2"/>
</dbReference>
<dbReference type="NCBIfam" id="TIGR00738">
    <property type="entry name" value="rrf2_super"/>
    <property type="match status" value="1"/>
</dbReference>
<dbReference type="GO" id="GO:0003700">
    <property type="term" value="F:DNA-binding transcription factor activity"/>
    <property type="evidence" value="ECO:0007669"/>
    <property type="project" value="TreeGrafter"/>
</dbReference>
<name>A0A4R2QVH4_9PSEU</name>
<dbReference type="GO" id="GO:0005829">
    <property type="term" value="C:cytosol"/>
    <property type="evidence" value="ECO:0007669"/>
    <property type="project" value="TreeGrafter"/>
</dbReference>
<dbReference type="PROSITE" id="PS01332">
    <property type="entry name" value="HTH_RRF2_1"/>
    <property type="match status" value="1"/>
</dbReference>
<protein>
    <submittedName>
        <fullName evidence="1">BadM/Rrf2 family transcriptional regulator</fullName>
    </submittedName>
</protein>
<dbReference type="SUPFAM" id="SSF46785">
    <property type="entry name" value="Winged helix' DNA-binding domain"/>
    <property type="match status" value="1"/>
</dbReference>
<proteinExistence type="predicted"/>
<dbReference type="EMBL" id="SLXQ01000003">
    <property type="protein sequence ID" value="TCP54053.1"/>
    <property type="molecule type" value="Genomic_DNA"/>
</dbReference>
<gene>
    <name evidence="1" type="ORF">EV191_10393</name>
</gene>
<comment type="caution">
    <text evidence="1">The sequence shown here is derived from an EMBL/GenBank/DDBJ whole genome shotgun (WGS) entry which is preliminary data.</text>
</comment>